<feature type="transmembrane region" description="Helical" evidence="1">
    <location>
        <begin position="512"/>
        <end position="541"/>
    </location>
</feature>
<dbReference type="EMBL" id="LJYF01000004">
    <property type="protein sequence ID" value="KRQ01455.1"/>
    <property type="molecule type" value="Genomic_DNA"/>
</dbReference>
<feature type="transmembrane region" description="Helical" evidence="1">
    <location>
        <begin position="905"/>
        <end position="928"/>
    </location>
</feature>
<organism evidence="2 3">
    <name type="scientific">Bradyrhizobium yuanmingense</name>
    <dbReference type="NCBI Taxonomy" id="108015"/>
    <lineage>
        <taxon>Bacteria</taxon>
        <taxon>Pseudomonadati</taxon>
        <taxon>Pseudomonadota</taxon>
        <taxon>Alphaproteobacteria</taxon>
        <taxon>Hyphomicrobiales</taxon>
        <taxon>Nitrobacteraceae</taxon>
        <taxon>Bradyrhizobium</taxon>
    </lineage>
</organism>
<evidence type="ECO:0000256" key="1">
    <source>
        <dbReference type="SAM" id="Phobius"/>
    </source>
</evidence>
<feature type="transmembrane region" description="Helical" evidence="1">
    <location>
        <begin position="879"/>
        <end position="899"/>
    </location>
</feature>
<reference evidence="2 3" key="1">
    <citation type="submission" date="2015-09" db="EMBL/GenBank/DDBJ databases">
        <title>Draft Genome Sequence of the Strain BR 3267 (Bradyrhizobium yuanmingense) recommended as inoculant for cowpea in Brazil.</title>
        <authorList>
            <person name="Simoes-Araujo J.L."/>
            <person name="Zilli J.E."/>
        </authorList>
    </citation>
    <scope>NUCLEOTIDE SEQUENCE [LARGE SCALE GENOMIC DNA]</scope>
    <source>
        <strain evidence="2 3">BR3267</strain>
    </source>
</reference>
<evidence type="ECO:0000313" key="2">
    <source>
        <dbReference type="EMBL" id="KRQ01455.1"/>
    </source>
</evidence>
<dbReference type="GO" id="GO:0042910">
    <property type="term" value="F:xenobiotic transmembrane transporter activity"/>
    <property type="evidence" value="ECO:0007669"/>
    <property type="project" value="TreeGrafter"/>
</dbReference>
<name>A0A0R3D3Y5_9BRAD</name>
<dbReference type="AlphaFoldDB" id="A0A0R3D3Y5"/>
<feature type="transmembrane region" description="Helical" evidence="1">
    <location>
        <begin position="16"/>
        <end position="35"/>
    </location>
</feature>
<accession>A0A0R3D3Y5</accession>
<keyword evidence="1" id="KW-1133">Transmembrane helix</keyword>
<proteinExistence type="predicted"/>
<feature type="transmembrane region" description="Helical" evidence="1">
    <location>
        <begin position="980"/>
        <end position="1004"/>
    </location>
</feature>
<feature type="transmembrane region" description="Helical" evidence="1">
    <location>
        <begin position="435"/>
        <end position="457"/>
    </location>
</feature>
<dbReference type="STRING" id="108015.GA0061099_1007140"/>
<sequence>MTGLNLSEWALGRRSLVIYLMIAAVIAGVLSYLRLGRNEDPAFTIRTMVVQAAWPGATAEETMKQVTERLERRLQETPHLDFLRSFTRAGLTTIFVNLKGSANARDVSDTWYQVRKSIGDIRHTLPVGIVGPAFNDDFGDTFGIIYGFTSDGFTQRELRDRVEAVRSRLLDVPDVAKIELLGAQDEVIFVEFSKRQLASLGVDRTALIAALQAQNIVSPAGTIQTGTERISFRVSGAFQSEQDIADINFSAGGRTLRLSDLATVRRGYADPPQPLFRVGGRPAIGLAIAMREGGDILVLGRNIKAVMTEITADLPIGIEPSLVADQAVVVDKAIREFMTSLVQAIAIILVVSFISLGVRPGLIIALAIPLTLAIVFPTMEFLRIDMQRISLGALIIALALLVDDAMTTTDATLNRLALGDGKIAAAAYAFRTHAVAMLTGTLVTIAGFIPVGFAASAAGEYTFSLFVVVTIALLASWFVAVIFTPLLGVAILAPPKTTADAPGMAFRLYRRFLVLAIRAKWLTIGATVALFLASVLALPLVPQQFFPLSDRPELLVDIGLPQNASIYASEAAAKRLDQVLTGDPDVGHWSTHVGRGAIRFYLPLSVELPNDFFTQAVVVAKDVAARERLHAKLERFLVEEFPNAISSVSPLGLGPPVGWPLQYRVSGPDVELVRDIAVEVARIVGSDPRAKSLNFDWMEPDRQIRVRVNQDEARRLGLSSQAISIVLNTVISGLPVTQVRDDIYLVDVLARATDEQRVSLPSLRTLQVPIPGGQTVPLSQFATFEYGQEFPLIWRRDRMPTLTVRAAVPDEMPPETVVNRLAPAIAKLKATLPRSYDVVVGGTVEESRNSRSSVMAVVPMMLFVMFTVLMVQLQSFPRLLMVVSVAPLGLIGVVAALLVSGRPLGFVAILGVLALLGMISKNAVILIGQIEAERLQGKGPWQAAVDASSSRFRPIMLTAVSTVLGMIPIAPTVFWGPMAFAIMGGLLVATVLTLVLLPTLYVAWFGGKEMAPASDASSPARG</sequence>
<dbReference type="SUPFAM" id="SSF82714">
    <property type="entry name" value="Multidrug efflux transporter AcrB TolC docking domain, DN and DC subdomains"/>
    <property type="match status" value="2"/>
</dbReference>
<dbReference type="Proteomes" id="UP000051380">
    <property type="component" value="Unassembled WGS sequence"/>
</dbReference>
<feature type="transmembrane region" description="Helical" evidence="1">
    <location>
        <begin position="853"/>
        <end position="872"/>
    </location>
</feature>
<evidence type="ECO:0000313" key="3">
    <source>
        <dbReference type="Proteomes" id="UP000051380"/>
    </source>
</evidence>
<dbReference type="SUPFAM" id="SSF82693">
    <property type="entry name" value="Multidrug efflux transporter AcrB pore domain, PN1, PN2, PC1 and PC2 subdomains"/>
    <property type="match status" value="2"/>
</dbReference>
<gene>
    <name evidence="2" type="ORF">AOQ72_08255</name>
</gene>
<dbReference type="Gene3D" id="3.30.70.1430">
    <property type="entry name" value="Multidrug efflux transporter AcrB pore domain"/>
    <property type="match status" value="2"/>
</dbReference>
<feature type="transmembrane region" description="Helical" evidence="1">
    <location>
        <begin position="337"/>
        <end position="356"/>
    </location>
</feature>
<dbReference type="OrthoDB" id="9798415at2"/>
<feature type="transmembrane region" description="Helical" evidence="1">
    <location>
        <begin position="362"/>
        <end position="382"/>
    </location>
</feature>
<protein>
    <submittedName>
        <fullName evidence="2">ACR family transporter</fullName>
    </submittedName>
</protein>
<dbReference type="InterPro" id="IPR027463">
    <property type="entry name" value="AcrB_DN_DC_subdom"/>
</dbReference>
<keyword evidence="1" id="KW-0472">Membrane</keyword>
<feature type="transmembrane region" description="Helical" evidence="1">
    <location>
        <begin position="955"/>
        <end position="974"/>
    </location>
</feature>
<dbReference type="Gene3D" id="3.30.70.1440">
    <property type="entry name" value="Multidrug efflux transporter AcrB pore domain"/>
    <property type="match status" value="1"/>
</dbReference>
<dbReference type="Gene3D" id="3.30.2090.10">
    <property type="entry name" value="Multidrug efflux transporter AcrB TolC docking domain, DN and DC subdomains"/>
    <property type="match status" value="2"/>
</dbReference>
<dbReference type="PANTHER" id="PTHR32063:SF64">
    <property type="entry name" value="ACRB_ACRD_ACRF FAMILY PROTEIN"/>
    <property type="match status" value="1"/>
</dbReference>
<comment type="caution">
    <text evidence="2">The sequence shown here is derived from an EMBL/GenBank/DDBJ whole genome shotgun (WGS) entry which is preliminary data.</text>
</comment>
<dbReference type="PANTHER" id="PTHR32063">
    <property type="match status" value="1"/>
</dbReference>
<dbReference type="Gene3D" id="3.30.70.1320">
    <property type="entry name" value="Multidrug efflux transporter AcrB pore domain like"/>
    <property type="match status" value="1"/>
</dbReference>
<dbReference type="Pfam" id="PF00873">
    <property type="entry name" value="ACR_tran"/>
    <property type="match status" value="1"/>
</dbReference>
<dbReference type="InterPro" id="IPR001036">
    <property type="entry name" value="Acrflvin-R"/>
</dbReference>
<feature type="transmembrane region" description="Helical" evidence="1">
    <location>
        <begin position="463"/>
        <end position="492"/>
    </location>
</feature>
<keyword evidence="1" id="KW-0812">Transmembrane</keyword>
<dbReference type="Gene3D" id="1.20.1640.10">
    <property type="entry name" value="Multidrug efflux transporter AcrB transmembrane domain"/>
    <property type="match status" value="2"/>
</dbReference>
<dbReference type="RefSeq" id="WP_057026146.1">
    <property type="nucleotide sequence ID" value="NZ_LJYF01000004.1"/>
</dbReference>
<dbReference type="GO" id="GO:0005886">
    <property type="term" value="C:plasma membrane"/>
    <property type="evidence" value="ECO:0007669"/>
    <property type="project" value="TreeGrafter"/>
</dbReference>
<dbReference type="SUPFAM" id="SSF82866">
    <property type="entry name" value="Multidrug efflux transporter AcrB transmembrane domain"/>
    <property type="match status" value="2"/>
</dbReference>
<dbReference type="PRINTS" id="PR00702">
    <property type="entry name" value="ACRIFLAVINRP"/>
</dbReference>